<dbReference type="Pfam" id="PF00196">
    <property type="entry name" value="GerE"/>
    <property type="match status" value="1"/>
</dbReference>
<name>A0A9X3SFM4_9ACTN</name>
<keyword evidence="2" id="KW-0238">DNA-binding</keyword>
<dbReference type="SMART" id="SM00421">
    <property type="entry name" value="HTH_LUXR"/>
    <property type="match status" value="1"/>
</dbReference>
<dbReference type="GO" id="GO:0006355">
    <property type="term" value="P:regulation of DNA-templated transcription"/>
    <property type="evidence" value="ECO:0007669"/>
    <property type="project" value="InterPro"/>
</dbReference>
<dbReference type="Proteomes" id="UP001147653">
    <property type="component" value="Unassembled WGS sequence"/>
</dbReference>
<accession>A0A9X3SFM4</accession>
<feature type="region of interest" description="Disordered" evidence="4">
    <location>
        <begin position="1"/>
        <end position="35"/>
    </location>
</feature>
<dbReference type="SUPFAM" id="SSF46894">
    <property type="entry name" value="C-terminal effector domain of the bipartite response regulators"/>
    <property type="match status" value="1"/>
</dbReference>
<keyword evidence="3" id="KW-0804">Transcription</keyword>
<dbReference type="PANTHER" id="PTHR44688:SF16">
    <property type="entry name" value="DNA-BINDING TRANSCRIPTIONAL ACTIVATOR DEVR_DOSR"/>
    <property type="match status" value="1"/>
</dbReference>
<evidence type="ECO:0000256" key="4">
    <source>
        <dbReference type="SAM" id="MobiDB-lite"/>
    </source>
</evidence>
<dbReference type="Gene3D" id="1.10.10.10">
    <property type="entry name" value="Winged helix-like DNA-binding domain superfamily/Winged helix DNA-binding domain"/>
    <property type="match status" value="1"/>
</dbReference>
<dbReference type="AlphaFoldDB" id="A0A9X3SFM4"/>
<dbReference type="RefSeq" id="WP_270026016.1">
    <property type="nucleotide sequence ID" value="NZ_JAPDDP010000025.1"/>
</dbReference>
<evidence type="ECO:0000259" key="5">
    <source>
        <dbReference type="PROSITE" id="PS50043"/>
    </source>
</evidence>
<dbReference type="CDD" id="cd06170">
    <property type="entry name" value="LuxR_C_like"/>
    <property type="match status" value="1"/>
</dbReference>
<keyword evidence="7" id="KW-1185">Reference proteome</keyword>
<keyword evidence="1" id="KW-0805">Transcription regulation</keyword>
<proteinExistence type="predicted"/>
<feature type="compositionally biased region" description="Basic and acidic residues" evidence="4">
    <location>
        <begin position="1"/>
        <end position="12"/>
    </location>
</feature>
<evidence type="ECO:0000256" key="1">
    <source>
        <dbReference type="ARBA" id="ARBA00023015"/>
    </source>
</evidence>
<dbReference type="GO" id="GO:0003677">
    <property type="term" value="F:DNA binding"/>
    <property type="evidence" value="ECO:0007669"/>
    <property type="project" value="UniProtKB-KW"/>
</dbReference>
<comment type="caution">
    <text evidence="6">The sequence shown here is derived from an EMBL/GenBank/DDBJ whole genome shotgun (WGS) entry which is preliminary data.</text>
</comment>
<evidence type="ECO:0000313" key="7">
    <source>
        <dbReference type="Proteomes" id="UP001147653"/>
    </source>
</evidence>
<dbReference type="PANTHER" id="PTHR44688">
    <property type="entry name" value="DNA-BINDING TRANSCRIPTIONAL ACTIVATOR DEVR_DOSR"/>
    <property type="match status" value="1"/>
</dbReference>
<gene>
    <name evidence="6" type="ORF">OJ997_15280</name>
</gene>
<protein>
    <submittedName>
        <fullName evidence="6">Helix-turn-helix transcriptional regulator</fullName>
    </submittedName>
</protein>
<dbReference type="PROSITE" id="PS50043">
    <property type="entry name" value="HTH_LUXR_2"/>
    <property type="match status" value="1"/>
</dbReference>
<organism evidence="6 7">
    <name type="scientific">Solirubrobacter phytolaccae</name>
    <dbReference type="NCBI Taxonomy" id="1404360"/>
    <lineage>
        <taxon>Bacteria</taxon>
        <taxon>Bacillati</taxon>
        <taxon>Actinomycetota</taxon>
        <taxon>Thermoleophilia</taxon>
        <taxon>Solirubrobacterales</taxon>
        <taxon>Solirubrobacteraceae</taxon>
        <taxon>Solirubrobacter</taxon>
    </lineage>
</organism>
<evidence type="ECO:0000256" key="3">
    <source>
        <dbReference type="ARBA" id="ARBA00023163"/>
    </source>
</evidence>
<dbReference type="InterPro" id="IPR000792">
    <property type="entry name" value="Tscrpt_reg_LuxR_C"/>
</dbReference>
<feature type="non-terminal residue" evidence="6">
    <location>
        <position position="1"/>
    </location>
</feature>
<reference evidence="6" key="1">
    <citation type="submission" date="2022-10" db="EMBL/GenBank/DDBJ databases">
        <title>The WGS of Solirubrobacter phytolaccae KCTC 29190.</title>
        <authorList>
            <person name="Jiang Z."/>
        </authorList>
    </citation>
    <scope>NUCLEOTIDE SEQUENCE</scope>
    <source>
        <strain evidence="6">KCTC 29190</strain>
    </source>
</reference>
<dbReference type="InterPro" id="IPR016032">
    <property type="entry name" value="Sig_transdc_resp-reg_C-effctor"/>
</dbReference>
<dbReference type="EMBL" id="JAPDDP010000025">
    <property type="protein sequence ID" value="MDA0181667.1"/>
    <property type="molecule type" value="Genomic_DNA"/>
</dbReference>
<dbReference type="PRINTS" id="PR00038">
    <property type="entry name" value="HTHLUXR"/>
</dbReference>
<feature type="domain" description="HTH luxR-type" evidence="5">
    <location>
        <begin position="93"/>
        <end position="158"/>
    </location>
</feature>
<dbReference type="InterPro" id="IPR036388">
    <property type="entry name" value="WH-like_DNA-bd_sf"/>
</dbReference>
<evidence type="ECO:0000256" key="2">
    <source>
        <dbReference type="ARBA" id="ARBA00023125"/>
    </source>
</evidence>
<evidence type="ECO:0000313" key="6">
    <source>
        <dbReference type="EMBL" id="MDA0181667.1"/>
    </source>
</evidence>
<sequence length="162" mass="16856">GLRLGEAGRGDGGRAVGGPGLGDERRAGSPSPRVRAEAQVALGAALRRAGDKTAAREQLARARDLAARADLTALATHAAEELLKAGGRPRRVAVEGVAALTPAERRTAEHAARGLSNREIAETLFVTRKTVEFTLGNVYAKLGIRSRTELASALDSGADNRT</sequence>